<evidence type="ECO:0000259" key="4">
    <source>
        <dbReference type="Pfam" id="PF20737"/>
    </source>
</evidence>
<feature type="compositionally biased region" description="Polar residues" evidence="1">
    <location>
        <begin position="1"/>
        <end position="15"/>
    </location>
</feature>
<evidence type="ECO:0000259" key="3">
    <source>
        <dbReference type="Pfam" id="PF20736"/>
    </source>
</evidence>
<dbReference type="PANTHER" id="PTHR43465:SF2">
    <property type="entry name" value="DUF1680 DOMAIN PROTEIN (AFU_ORTHOLOGUE AFUA_1G08910)"/>
    <property type="match status" value="1"/>
</dbReference>
<evidence type="ECO:0000259" key="2">
    <source>
        <dbReference type="Pfam" id="PF07944"/>
    </source>
</evidence>
<comment type="caution">
    <text evidence="5">The sequence shown here is derived from an EMBL/GenBank/DDBJ whole genome shotgun (WGS) entry which is preliminary data.</text>
</comment>
<feature type="domain" description="Non-reducing end beta-L-arabinofuranosidase-like GH127 C-terminal" evidence="4">
    <location>
        <begin position="557"/>
        <end position="667"/>
    </location>
</feature>
<evidence type="ECO:0000256" key="1">
    <source>
        <dbReference type="SAM" id="MobiDB-lite"/>
    </source>
</evidence>
<dbReference type="SUPFAM" id="SSF48208">
    <property type="entry name" value="Six-hairpin glycosidases"/>
    <property type="match status" value="1"/>
</dbReference>
<dbReference type="Pfam" id="PF07944">
    <property type="entry name" value="Beta-AFase-like_GH127_cat"/>
    <property type="match status" value="1"/>
</dbReference>
<dbReference type="InterPro" id="IPR012878">
    <property type="entry name" value="Beta-AFase-like_GH127_cat"/>
</dbReference>
<accession>A0ABM9DV11</accession>
<dbReference type="EC" id="3.2.1.185" evidence="5"/>
<feature type="domain" description="Non-reducing end beta-L-arabinofuranosidase-like GH127 catalytic" evidence="2">
    <location>
        <begin position="35"/>
        <end position="446"/>
    </location>
</feature>
<keyword evidence="5" id="KW-0326">Glycosidase</keyword>
<dbReference type="Proteomes" id="UP001153050">
    <property type="component" value="Unassembled WGS sequence"/>
</dbReference>
<dbReference type="RefSeq" id="WP_254018129.1">
    <property type="nucleotide sequence ID" value="NZ_CAKXZT010000118.1"/>
</dbReference>
<name>A0ABM9DV11_9HYPH</name>
<keyword evidence="5" id="KW-0378">Hydrolase</keyword>
<evidence type="ECO:0000313" key="6">
    <source>
        <dbReference type="Proteomes" id="UP001153050"/>
    </source>
</evidence>
<dbReference type="Pfam" id="PF20737">
    <property type="entry name" value="Glyco_hydro127C"/>
    <property type="match status" value="1"/>
</dbReference>
<organism evidence="5 6">
    <name type="scientific">Mesorhizobium escarrei</name>
    <dbReference type="NCBI Taxonomy" id="666018"/>
    <lineage>
        <taxon>Bacteria</taxon>
        <taxon>Pseudomonadati</taxon>
        <taxon>Pseudomonadota</taxon>
        <taxon>Alphaproteobacteria</taxon>
        <taxon>Hyphomicrobiales</taxon>
        <taxon>Phyllobacteriaceae</taxon>
        <taxon>Mesorhizobium</taxon>
    </lineage>
</organism>
<protein>
    <submittedName>
        <fullName evidence="5">Non-reducing end beta-L-arabinofuranosidase</fullName>
        <ecNumber evidence="5">3.2.1.185</ecNumber>
    </submittedName>
</protein>
<evidence type="ECO:0000313" key="5">
    <source>
        <dbReference type="EMBL" id="CAH2400018.1"/>
    </source>
</evidence>
<dbReference type="InterPro" id="IPR008928">
    <property type="entry name" value="6-hairpin_glycosidase_sf"/>
</dbReference>
<dbReference type="InterPro" id="IPR049049">
    <property type="entry name" value="Beta-AFase-like_GH127_C"/>
</dbReference>
<dbReference type="GO" id="GO:0102478">
    <property type="term" value="F:beta-L-arabinofuranosidase activity"/>
    <property type="evidence" value="ECO:0007669"/>
    <property type="project" value="UniProtKB-EC"/>
</dbReference>
<dbReference type="Pfam" id="PF20736">
    <property type="entry name" value="Glyco_hydro127M"/>
    <property type="match status" value="1"/>
</dbReference>
<dbReference type="PANTHER" id="PTHR43465">
    <property type="entry name" value="DUF1680 DOMAIN PROTEIN (AFU_ORTHOLOGUE AFUA_1G08910)"/>
    <property type="match status" value="1"/>
</dbReference>
<keyword evidence="6" id="KW-1185">Reference proteome</keyword>
<dbReference type="InterPro" id="IPR049046">
    <property type="entry name" value="Beta-AFase-like_GH127_middle"/>
</dbReference>
<dbReference type="InterPro" id="IPR049174">
    <property type="entry name" value="Beta-AFase-like"/>
</dbReference>
<sequence length="670" mass="74919">MTASQSASQGATPGQTGKLGKPKLAFRPLPVPQVDVRGFWGDRVDAVATRTAGILYDRCVKARMLEQIDPDRPSPGVVIPFHSPSPDEAATAGNEFTGSTVTTQMFWDSDWGKTIETAAYSLYRRRNDELEKKIDAVIDMYGRLQQPDGYLSSWYQRIQPGLRWTNLRDCHELYCAGHLIEGAVAYYQATGKRKLLDIMCRYADHIGETFGPEPGKKKGYCGHEEIELALVKLARATGEQKYMDLAKYFIDQRGQQPHYFDEEARARGADPKAYHFKTYEYSQSHQPVREQDKVVGHAVRAMYLYSGMADIATEYGDDTLRAPLDRLWDDLTTKNLYITGGLGPSSHNEGFTADYDLPNETAYAETCASVGLVFWASRMLGMGPNARYADMMERALYNGSISGLSLDGSLFFYENPLESRGKHNRWKWHRCPCCPPNIGRMVASIGSYFYGLSDDALAVHLYGNSTARFDIAGRRIELTQASNYPWSGTVSIGVEPEAPTEFSLHLRLPGWCRNAALKVNGEAVDLHAVTSDGYAAIRREWRKGDQVEFDLEMAIDRLYANPQVRQDIGRVALARGPLIYCVEETDNAGQLHRIALPPTAEIEAHQQPNLLGGVVTLSAVARKEAFEDWDNGLYRTEPPAVEEAKITAVPYFAWDNRDPGEMLVWIRSAG</sequence>
<gene>
    <name evidence="5" type="ORF">MES5069_240010</name>
</gene>
<reference evidence="5 6" key="1">
    <citation type="submission" date="2022-03" db="EMBL/GenBank/DDBJ databases">
        <authorList>
            <person name="Brunel B."/>
        </authorList>
    </citation>
    <scope>NUCLEOTIDE SEQUENCE [LARGE SCALE GENOMIC DNA]</scope>
    <source>
        <strain evidence="5">STM5069sample</strain>
    </source>
</reference>
<proteinExistence type="predicted"/>
<feature type="domain" description="Non-reducing end beta-L-arabinofuranosidase-like GH127 middle" evidence="3">
    <location>
        <begin position="457"/>
        <end position="553"/>
    </location>
</feature>
<dbReference type="EMBL" id="CAKXZT010000118">
    <property type="protein sequence ID" value="CAH2400018.1"/>
    <property type="molecule type" value="Genomic_DNA"/>
</dbReference>
<feature type="region of interest" description="Disordered" evidence="1">
    <location>
        <begin position="1"/>
        <end position="24"/>
    </location>
</feature>